<name>A0A5J4KY98_9CHLR</name>
<accession>A0A5J4KY98</accession>
<reference evidence="1 2" key="1">
    <citation type="submission" date="2019-10" db="EMBL/GenBank/DDBJ databases">
        <title>Dictyobacter vulcani sp. nov., within the class Ktedonobacteria, isolated from soil of volcanic Mt. Zao.</title>
        <authorList>
            <person name="Zheng Y."/>
            <person name="Wang C.M."/>
            <person name="Sakai Y."/>
            <person name="Abe K."/>
            <person name="Yokota A."/>
            <person name="Yabe S."/>
        </authorList>
    </citation>
    <scope>NUCLEOTIDE SEQUENCE [LARGE SCALE GENOMIC DNA]</scope>
    <source>
        <strain evidence="1 2">W12</strain>
    </source>
</reference>
<comment type="caution">
    <text evidence="1">The sequence shown here is derived from an EMBL/GenBank/DDBJ whole genome shotgun (WGS) entry which is preliminary data.</text>
</comment>
<sequence length="60" mass="6988">MQQPSKPKFSLAIGLEDNFDTILFFVFKDVIHMGSFKITVMLSRHHRDLEEILDRIAIVV</sequence>
<organism evidence="1 2">
    <name type="scientific">Dictyobacter vulcani</name>
    <dbReference type="NCBI Taxonomy" id="2607529"/>
    <lineage>
        <taxon>Bacteria</taxon>
        <taxon>Bacillati</taxon>
        <taxon>Chloroflexota</taxon>
        <taxon>Ktedonobacteria</taxon>
        <taxon>Ktedonobacterales</taxon>
        <taxon>Dictyobacteraceae</taxon>
        <taxon>Dictyobacter</taxon>
    </lineage>
</organism>
<protein>
    <submittedName>
        <fullName evidence="1">Uncharacterized protein</fullName>
    </submittedName>
</protein>
<gene>
    <name evidence="1" type="ORF">KDW_42780</name>
</gene>
<evidence type="ECO:0000313" key="2">
    <source>
        <dbReference type="Proteomes" id="UP000326912"/>
    </source>
</evidence>
<dbReference type="EMBL" id="BKZW01000002">
    <property type="protein sequence ID" value="GER90116.1"/>
    <property type="molecule type" value="Genomic_DNA"/>
</dbReference>
<evidence type="ECO:0000313" key="1">
    <source>
        <dbReference type="EMBL" id="GER90116.1"/>
    </source>
</evidence>
<dbReference type="Proteomes" id="UP000326912">
    <property type="component" value="Unassembled WGS sequence"/>
</dbReference>
<proteinExistence type="predicted"/>
<keyword evidence="2" id="KW-1185">Reference proteome</keyword>
<dbReference type="AlphaFoldDB" id="A0A5J4KY98"/>